<evidence type="ECO:0008006" key="8">
    <source>
        <dbReference type="Google" id="ProtNLM"/>
    </source>
</evidence>
<dbReference type="Gene3D" id="2.60.40.10">
    <property type="entry name" value="Immunoglobulins"/>
    <property type="match status" value="2"/>
</dbReference>
<keyword evidence="4" id="KW-0325">Glycoprotein</keyword>
<dbReference type="GO" id="GO:0016020">
    <property type="term" value="C:membrane"/>
    <property type="evidence" value="ECO:0007669"/>
    <property type="project" value="UniProtKB-SubCell"/>
</dbReference>
<dbReference type="PANTHER" id="PTHR12080:SF125">
    <property type="entry name" value="CD48 ANTIGEN-LIKE"/>
    <property type="match status" value="1"/>
</dbReference>
<dbReference type="Proteomes" id="UP000472265">
    <property type="component" value="Chromosome 15"/>
</dbReference>
<dbReference type="Ensembl" id="ENSSAUT00010050503.1">
    <property type="protein sequence ID" value="ENSSAUP00010048014.1"/>
    <property type="gene ID" value="ENSSAUG00010020001.1"/>
</dbReference>
<reference evidence="6" key="2">
    <citation type="submission" date="2025-08" db="UniProtKB">
        <authorList>
            <consortium name="Ensembl"/>
        </authorList>
    </citation>
    <scope>IDENTIFICATION</scope>
</reference>
<evidence type="ECO:0000256" key="2">
    <source>
        <dbReference type="ARBA" id="ARBA00022729"/>
    </source>
</evidence>
<comment type="subcellular location">
    <subcellularLocation>
        <location evidence="1">Membrane</location>
    </subcellularLocation>
</comment>
<dbReference type="AlphaFoldDB" id="A0A671XAA1"/>
<proteinExistence type="predicted"/>
<evidence type="ECO:0000256" key="3">
    <source>
        <dbReference type="ARBA" id="ARBA00023136"/>
    </source>
</evidence>
<feature type="chain" id="PRO_5025489045" description="Ig-like domain-containing protein" evidence="5">
    <location>
        <begin position="24"/>
        <end position="238"/>
    </location>
</feature>
<evidence type="ECO:0000313" key="7">
    <source>
        <dbReference type="Proteomes" id="UP000472265"/>
    </source>
</evidence>
<dbReference type="InterPro" id="IPR036179">
    <property type="entry name" value="Ig-like_dom_sf"/>
</dbReference>
<keyword evidence="3" id="KW-0472">Membrane</keyword>
<feature type="signal peptide" evidence="5">
    <location>
        <begin position="1"/>
        <end position="23"/>
    </location>
</feature>
<protein>
    <recommendedName>
        <fullName evidence="8">Ig-like domain-containing protein</fullName>
    </recommendedName>
</protein>
<evidence type="ECO:0000256" key="1">
    <source>
        <dbReference type="ARBA" id="ARBA00004370"/>
    </source>
</evidence>
<evidence type="ECO:0000313" key="6">
    <source>
        <dbReference type="Ensembl" id="ENSSAUP00010048014.1"/>
    </source>
</evidence>
<dbReference type="InParanoid" id="A0A671XAA1"/>
<organism evidence="6 7">
    <name type="scientific">Sparus aurata</name>
    <name type="common">Gilthead sea bream</name>
    <dbReference type="NCBI Taxonomy" id="8175"/>
    <lineage>
        <taxon>Eukaryota</taxon>
        <taxon>Metazoa</taxon>
        <taxon>Chordata</taxon>
        <taxon>Craniata</taxon>
        <taxon>Vertebrata</taxon>
        <taxon>Euteleostomi</taxon>
        <taxon>Actinopterygii</taxon>
        <taxon>Neopterygii</taxon>
        <taxon>Teleostei</taxon>
        <taxon>Neoteleostei</taxon>
        <taxon>Acanthomorphata</taxon>
        <taxon>Eupercaria</taxon>
        <taxon>Spariformes</taxon>
        <taxon>Sparidae</taxon>
        <taxon>Sparus</taxon>
    </lineage>
</organism>
<dbReference type="GeneTree" id="ENSGT00610000086518"/>
<reference evidence="6" key="3">
    <citation type="submission" date="2025-09" db="UniProtKB">
        <authorList>
            <consortium name="Ensembl"/>
        </authorList>
    </citation>
    <scope>IDENTIFICATION</scope>
</reference>
<keyword evidence="2 5" id="KW-0732">Signal</keyword>
<dbReference type="PANTHER" id="PTHR12080">
    <property type="entry name" value="SIGNALING LYMPHOCYTIC ACTIVATION MOLECULE"/>
    <property type="match status" value="1"/>
</dbReference>
<keyword evidence="7" id="KW-1185">Reference proteome</keyword>
<dbReference type="InterPro" id="IPR015631">
    <property type="entry name" value="CD2/SLAM_rcpt"/>
</dbReference>
<dbReference type="InterPro" id="IPR013783">
    <property type="entry name" value="Ig-like_fold"/>
</dbReference>
<sequence>MEKQITVWISAVLLLASLKFSEAKIISEYFEVGGKLTLRPTVKETITNILWKYNGNLLAEWVKNEVDLLYYDKYQNRTTLNTATGQLVINGMKKDDVGMYTVEINNKVHGQSYDVKWITRVPKPTVVFRPLTCGPDSESCSVTCDGKEPGSLSDAEPIQYSWKIGEKDWKTTTNDITVTSAETVSDEKISCRMTNPISQEDSELKKNPLFNVNPEDKKVQLIPHVINVIDLTVAVVIR</sequence>
<evidence type="ECO:0000256" key="4">
    <source>
        <dbReference type="ARBA" id="ARBA00023180"/>
    </source>
</evidence>
<reference evidence="6" key="1">
    <citation type="submission" date="2021-04" db="EMBL/GenBank/DDBJ databases">
        <authorList>
            <consortium name="Wellcome Sanger Institute Data Sharing"/>
        </authorList>
    </citation>
    <scope>NUCLEOTIDE SEQUENCE [LARGE SCALE GENOMIC DNA]</scope>
</reference>
<accession>A0A671XAA1</accession>
<name>A0A671XAA1_SPAAU</name>
<dbReference type="OMA" id="PNMRTIT"/>
<evidence type="ECO:0000256" key="5">
    <source>
        <dbReference type="SAM" id="SignalP"/>
    </source>
</evidence>
<dbReference type="SUPFAM" id="SSF48726">
    <property type="entry name" value="Immunoglobulin"/>
    <property type="match status" value="1"/>
</dbReference>